<dbReference type="SMART" id="SM00743">
    <property type="entry name" value="Agenet"/>
    <property type="match status" value="4"/>
</dbReference>
<dbReference type="STRING" id="218851.A0A2G5DVK3"/>
<evidence type="ECO:0000256" key="2">
    <source>
        <dbReference type="ARBA" id="ARBA00022604"/>
    </source>
</evidence>
<dbReference type="InterPro" id="IPR008395">
    <property type="entry name" value="Agenet-like_dom"/>
</dbReference>
<dbReference type="Pfam" id="PF05641">
    <property type="entry name" value="Agenet"/>
    <property type="match status" value="3"/>
</dbReference>
<reference evidence="5 6" key="1">
    <citation type="submission" date="2017-09" db="EMBL/GenBank/DDBJ databases">
        <title>WGS assembly of Aquilegia coerulea Goldsmith.</title>
        <authorList>
            <person name="Hodges S."/>
            <person name="Kramer E."/>
            <person name="Nordborg M."/>
            <person name="Tomkins J."/>
            <person name="Borevitz J."/>
            <person name="Derieg N."/>
            <person name="Yan J."/>
            <person name="Mihaltcheva S."/>
            <person name="Hayes R.D."/>
            <person name="Rokhsar D."/>
        </authorList>
    </citation>
    <scope>NUCLEOTIDE SEQUENCE [LARGE SCALE GENOMIC DNA]</scope>
    <source>
        <strain evidence="6">cv. Goldsmith</strain>
    </source>
</reference>
<feature type="region of interest" description="Disordered" evidence="3">
    <location>
        <begin position="387"/>
        <end position="451"/>
    </location>
</feature>
<feature type="domain" description="Agenet" evidence="4">
    <location>
        <begin position="148"/>
        <end position="216"/>
    </location>
</feature>
<gene>
    <name evidence="5" type="ORF">AQUCO_01400295v1</name>
</gene>
<organism evidence="5 6">
    <name type="scientific">Aquilegia coerulea</name>
    <name type="common">Rocky mountain columbine</name>
    <dbReference type="NCBI Taxonomy" id="218851"/>
    <lineage>
        <taxon>Eukaryota</taxon>
        <taxon>Viridiplantae</taxon>
        <taxon>Streptophyta</taxon>
        <taxon>Embryophyta</taxon>
        <taxon>Tracheophyta</taxon>
        <taxon>Spermatophyta</taxon>
        <taxon>Magnoliopsida</taxon>
        <taxon>Ranunculales</taxon>
        <taxon>Ranunculaceae</taxon>
        <taxon>Thalictroideae</taxon>
        <taxon>Aquilegia</taxon>
    </lineage>
</organism>
<dbReference type="OrthoDB" id="687110at2759"/>
<keyword evidence="1" id="KW-0813">Transport</keyword>
<feature type="domain" description="Agenet" evidence="4">
    <location>
        <begin position="82"/>
        <end position="141"/>
    </location>
</feature>
<name>A0A2G5DVK3_AQUCA</name>
<feature type="compositionally biased region" description="Basic and acidic residues" evidence="3">
    <location>
        <begin position="431"/>
        <end position="447"/>
    </location>
</feature>
<dbReference type="InterPro" id="IPR007930">
    <property type="entry name" value="DUF724"/>
</dbReference>
<feature type="domain" description="Agenet" evidence="4">
    <location>
        <begin position="6"/>
        <end position="79"/>
    </location>
</feature>
<feature type="compositionally biased region" description="Basic residues" evidence="3">
    <location>
        <begin position="403"/>
        <end position="419"/>
    </location>
</feature>
<keyword evidence="2" id="KW-0341">Growth regulation</keyword>
<dbReference type="CDD" id="cd20406">
    <property type="entry name" value="Tudor_Agenet_AtDUF_rpt2_4"/>
    <property type="match status" value="2"/>
</dbReference>
<dbReference type="PANTHER" id="PTHR31917:SF147">
    <property type="entry name" value="AGENET DOMAIN-CONTAINING PROTEIN"/>
    <property type="match status" value="1"/>
</dbReference>
<evidence type="ECO:0000256" key="3">
    <source>
        <dbReference type="SAM" id="MobiDB-lite"/>
    </source>
</evidence>
<dbReference type="AlphaFoldDB" id="A0A2G5DVK3"/>
<evidence type="ECO:0000313" key="5">
    <source>
        <dbReference type="EMBL" id="PIA47548.1"/>
    </source>
</evidence>
<dbReference type="Proteomes" id="UP000230069">
    <property type="component" value="Unassembled WGS sequence"/>
</dbReference>
<proteinExistence type="predicted"/>
<dbReference type="EMBL" id="KZ305031">
    <property type="protein sequence ID" value="PIA47548.1"/>
    <property type="molecule type" value="Genomic_DNA"/>
</dbReference>
<dbReference type="Pfam" id="PF05266">
    <property type="entry name" value="DUF724"/>
    <property type="match status" value="1"/>
</dbReference>
<sequence length="832" mass="93527">MKKSDENFIEGQQVEVTSDNDSSWYIATIIIINTALAKSKEEQKVLVEYRNLVDAKDRNNSLREYVDLVRLRPIPPKETTFRRFYLNEEVDAYFHDGWWKGVVTKISTQGSSLKYSVFFNSTNEVLEFQQSDLRTHLEWIGDKWVCCSNRVIGEAVEVRLDDETCHGAWFPATILKRISDYSVLVAYKRLRFGEVVEQLTEIIDSLHVRPSPPLSSDSKNFDVLEKVDAFYDFGWWTGVITKVLPNDKYIVFFKHQNEEKEFSRSDLRLHMDWIEAKIWFLNPKETDVPTQNEASVQALTPTGNFSCRSEIATPQTPTGTRDVLSNDNLSSISFCGRMDDQSICNKTDSRSNGGVGPFKIVREGETTQTHTCIKACHAREAVLTQENKSRGVGGVHTQEEVLKRKRGRPPGSGNKKKRELTKILGTTSQSKGHENESASKEMTDVLRESSPSLSEIAEANQAVSVLLEKSSSYSAKDVGAPSEEITFVQTEPTQLLSHTAGKTQLSFENSNASQVEVNGGADNELASEGMMVVQTELTQVLSYTAGKQLLFEYSSSPAVKVNGGVSTDNQLMPDEASTLVDVSMEGHALPESTNVVGSLIMEECMTYDDQYQFDNASGDESVLPSANITANKISSPEQDEGHSPPQGTSLPFTKSSLMWGVLDSMEVFQLMPQNPHFLPLKKYNEELREGLAVGSMLNFANLVERIWKAKLDEPKSFFENKFKVLMDLEDLGFTVQPVRMRLEELRNMKDSYKDFDDKSKTADLLVTEGKRKDCELQESISQLHVKLQALVKEKEMNDSNVAELQRTADAIKEKLHGVRHNFDSMVACKSML</sequence>
<accession>A0A2G5DVK3</accession>
<evidence type="ECO:0000256" key="1">
    <source>
        <dbReference type="ARBA" id="ARBA00022448"/>
    </source>
</evidence>
<dbReference type="CDD" id="cd20405">
    <property type="entry name" value="Tudor_Agenet_AtDUF_rpt1_3"/>
    <property type="match status" value="1"/>
</dbReference>
<dbReference type="InterPro" id="IPR014002">
    <property type="entry name" value="Agenet_dom_plant"/>
</dbReference>
<evidence type="ECO:0000259" key="4">
    <source>
        <dbReference type="SMART" id="SM00743"/>
    </source>
</evidence>
<dbReference type="InParanoid" id="A0A2G5DVK3"/>
<keyword evidence="6" id="KW-1185">Reference proteome</keyword>
<dbReference type="FunCoup" id="A0A2G5DVK3">
    <property type="interactions" value="1560"/>
</dbReference>
<dbReference type="PANTHER" id="PTHR31917">
    <property type="entry name" value="AGENET DOMAIN-CONTAINING PROTEIN-RELATED"/>
    <property type="match status" value="1"/>
</dbReference>
<feature type="domain" description="Agenet" evidence="4">
    <location>
        <begin position="219"/>
        <end position="275"/>
    </location>
</feature>
<protein>
    <recommendedName>
        <fullName evidence="4">Agenet domain-containing protein</fullName>
    </recommendedName>
</protein>
<evidence type="ECO:0000313" key="6">
    <source>
        <dbReference type="Proteomes" id="UP000230069"/>
    </source>
</evidence>